<feature type="region of interest" description="Disordered" evidence="1">
    <location>
        <begin position="297"/>
        <end position="400"/>
    </location>
</feature>
<reference evidence="2 3" key="1">
    <citation type="submission" date="2023-11" db="EMBL/GenBank/DDBJ databases">
        <title>Halocaridina rubra genome assembly.</title>
        <authorList>
            <person name="Smith C."/>
        </authorList>
    </citation>
    <scope>NUCLEOTIDE SEQUENCE [LARGE SCALE GENOMIC DNA]</scope>
    <source>
        <strain evidence="2">EP-1</strain>
        <tissue evidence="2">Whole</tissue>
    </source>
</reference>
<sequence length="882" mass="102063">SDSINKSNKTSEEKDSTSPVAKKSDEDKYGKTVKSLDLIRASYKEFKKADFNPELLNKKDFDDTRKNGKKWYLKSSSPPDPGPLQTNRDILNPNMAPYYSKEKKKSYASIPFRYSDNNNSITKQGRKRENSRQSNQRDRNPHTSPDTQNNSRRSSGKASDSQRSSYSHSQRSPTSSKSSRRSPSRHSQSKRRRLRSPHSRQSHDGRTYTDDEKALKEDHAKELKLFIDVPEVHPDFENKYRIFSERYELQFPGKNDSTHKEQKWLEFWKVVVTGLQELQWEEKIQNLKVLHRLQEPSKRDLKDVPSKRKSSTLRGDEAHKKHARTERETNLIPDLRGSNIKGRSGTKRDEDLGKDSDARERRNSTGYHGGKTKETRSSSTRIRSSDRKFRFGKDNSGSLSTVSSAISESLDGFSMEKALESIQQVRSKLGVLSPALKIVIEKVYESGINSRKSVNILTENDTLLLIDMCIKRLDSLDSWTSEEEREMIMLASSRACLLKKYLDLKIKEFTELDSEAEAITPAILNKKNPPKVGSFARSDSNTFVDGIDVSKIARATHNKGTVATIEFIKNALAYEGIANPSTEQINNIYLQVSKVHFQMTLSNSSSLVSKTVYAETNLHAENHARFSDLQGDKRNVSESSFQTASTSGQKHTLASQFQSDKVEEPSHAFSNPHHEWKKFDRDRTALDFMNERLDFLLEDVNLQGSSQSTQNRQTENVSELERKKTMFDRGWDEDYAGSQRNESYSGRAEYRDRGIYNRNYSKEAFQPVQHHFNSQMNFSRETPWNTQVFESDNDESNANRWYASRETHNRSNYEQNQFYWRNQEERFERPDCFASILHGNQFEQPRNFLQTDSSPESRWQFDTNEKLKITDEALDNFFRRFR</sequence>
<dbReference type="EMBL" id="JAXCGZ010016167">
    <property type="protein sequence ID" value="KAK7069536.1"/>
    <property type="molecule type" value="Genomic_DNA"/>
</dbReference>
<feature type="non-terminal residue" evidence="2">
    <location>
        <position position="1"/>
    </location>
</feature>
<feature type="compositionally biased region" description="Basic and acidic residues" evidence="1">
    <location>
        <begin position="297"/>
        <end position="306"/>
    </location>
</feature>
<organism evidence="2 3">
    <name type="scientific">Halocaridina rubra</name>
    <name type="common">Hawaiian red shrimp</name>
    <dbReference type="NCBI Taxonomy" id="373956"/>
    <lineage>
        <taxon>Eukaryota</taxon>
        <taxon>Metazoa</taxon>
        <taxon>Ecdysozoa</taxon>
        <taxon>Arthropoda</taxon>
        <taxon>Crustacea</taxon>
        <taxon>Multicrustacea</taxon>
        <taxon>Malacostraca</taxon>
        <taxon>Eumalacostraca</taxon>
        <taxon>Eucarida</taxon>
        <taxon>Decapoda</taxon>
        <taxon>Pleocyemata</taxon>
        <taxon>Caridea</taxon>
        <taxon>Atyoidea</taxon>
        <taxon>Atyidae</taxon>
        <taxon>Halocaridina</taxon>
    </lineage>
</organism>
<feature type="region of interest" description="Disordered" evidence="1">
    <location>
        <begin position="629"/>
        <end position="659"/>
    </location>
</feature>
<dbReference type="Proteomes" id="UP001381693">
    <property type="component" value="Unassembled WGS sequence"/>
</dbReference>
<evidence type="ECO:0000256" key="1">
    <source>
        <dbReference type="SAM" id="MobiDB-lite"/>
    </source>
</evidence>
<feature type="compositionally biased region" description="Polar residues" evidence="1">
    <location>
        <begin position="142"/>
        <end position="158"/>
    </location>
</feature>
<feature type="compositionally biased region" description="Polar residues" evidence="1">
    <location>
        <begin position="637"/>
        <end position="659"/>
    </location>
</feature>
<accession>A0AAN8WSK2</accession>
<feature type="compositionally biased region" description="Basic and acidic residues" evidence="1">
    <location>
        <begin position="383"/>
        <end position="393"/>
    </location>
</feature>
<evidence type="ECO:0000313" key="3">
    <source>
        <dbReference type="Proteomes" id="UP001381693"/>
    </source>
</evidence>
<feature type="compositionally biased region" description="Basic and acidic residues" evidence="1">
    <location>
        <begin position="346"/>
        <end position="363"/>
    </location>
</feature>
<proteinExistence type="predicted"/>
<feature type="compositionally biased region" description="Basic and acidic residues" evidence="1">
    <location>
        <begin position="127"/>
        <end position="141"/>
    </location>
</feature>
<feature type="region of interest" description="Disordered" evidence="1">
    <location>
        <begin position="1"/>
        <end position="31"/>
    </location>
</feature>
<feature type="compositionally biased region" description="Basic and acidic residues" evidence="1">
    <location>
        <begin position="314"/>
        <end position="329"/>
    </location>
</feature>
<protein>
    <submittedName>
        <fullName evidence="2">Uncharacterized protein</fullName>
    </submittedName>
</protein>
<evidence type="ECO:0000313" key="2">
    <source>
        <dbReference type="EMBL" id="KAK7069536.1"/>
    </source>
</evidence>
<comment type="caution">
    <text evidence="2">The sequence shown here is derived from an EMBL/GenBank/DDBJ whole genome shotgun (WGS) entry which is preliminary data.</text>
</comment>
<feature type="region of interest" description="Disordered" evidence="1">
    <location>
        <begin position="58"/>
        <end position="213"/>
    </location>
</feature>
<gene>
    <name evidence="2" type="ORF">SK128_008253</name>
</gene>
<dbReference type="AlphaFoldDB" id="A0AAN8WSK2"/>
<keyword evidence="3" id="KW-1185">Reference proteome</keyword>
<name>A0AAN8WSK2_HALRR</name>
<feature type="compositionally biased region" description="Basic and acidic residues" evidence="1">
    <location>
        <begin position="201"/>
        <end position="213"/>
    </location>
</feature>
<feature type="compositionally biased region" description="Basic residues" evidence="1">
    <location>
        <begin position="178"/>
        <end position="200"/>
    </location>
</feature>
<feature type="compositionally biased region" description="Basic and acidic residues" evidence="1">
    <location>
        <begin position="9"/>
        <end position="30"/>
    </location>
</feature>
<feature type="compositionally biased region" description="Low complexity" evidence="1">
    <location>
        <begin position="159"/>
        <end position="177"/>
    </location>
</feature>